<evidence type="ECO:0000313" key="2">
    <source>
        <dbReference type="Proteomes" id="UP000814033"/>
    </source>
</evidence>
<dbReference type="Proteomes" id="UP000814033">
    <property type="component" value="Unassembled WGS sequence"/>
</dbReference>
<evidence type="ECO:0000313" key="1">
    <source>
        <dbReference type="EMBL" id="KAI0037452.1"/>
    </source>
</evidence>
<name>A0ACB8R0M6_9AGAM</name>
<protein>
    <submittedName>
        <fullName evidence="1">Uncharacterized protein</fullName>
    </submittedName>
</protein>
<proteinExistence type="predicted"/>
<reference evidence="1" key="2">
    <citation type="journal article" date="2022" name="New Phytol.">
        <title>Evolutionary transition to the ectomycorrhizal habit in the genomes of a hyperdiverse lineage of mushroom-forming fungi.</title>
        <authorList>
            <person name="Looney B."/>
            <person name="Miyauchi S."/>
            <person name="Morin E."/>
            <person name="Drula E."/>
            <person name="Courty P.E."/>
            <person name="Kohler A."/>
            <person name="Kuo A."/>
            <person name="LaButti K."/>
            <person name="Pangilinan J."/>
            <person name="Lipzen A."/>
            <person name="Riley R."/>
            <person name="Andreopoulos W."/>
            <person name="He G."/>
            <person name="Johnson J."/>
            <person name="Nolan M."/>
            <person name="Tritt A."/>
            <person name="Barry K.W."/>
            <person name="Grigoriev I.V."/>
            <person name="Nagy L.G."/>
            <person name="Hibbett D."/>
            <person name="Henrissat B."/>
            <person name="Matheny P.B."/>
            <person name="Labbe J."/>
            <person name="Martin F.M."/>
        </authorList>
    </citation>
    <scope>NUCLEOTIDE SEQUENCE</scope>
    <source>
        <strain evidence="1">FP105234-sp</strain>
    </source>
</reference>
<keyword evidence="2" id="KW-1185">Reference proteome</keyword>
<accession>A0ACB8R0M6</accession>
<reference evidence="1" key="1">
    <citation type="submission" date="2021-02" db="EMBL/GenBank/DDBJ databases">
        <authorList>
            <consortium name="DOE Joint Genome Institute"/>
            <person name="Ahrendt S."/>
            <person name="Looney B.P."/>
            <person name="Miyauchi S."/>
            <person name="Morin E."/>
            <person name="Drula E."/>
            <person name="Courty P.E."/>
            <person name="Chicoki N."/>
            <person name="Fauchery L."/>
            <person name="Kohler A."/>
            <person name="Kuo A."/>
            <person name="Labutti K."/>
            <person name="Pangilinan J."/>
            <person name="Lipzen A."/>
            <person name="Riley R."/>
            <person name="Andreopoulos W."/>
            <person name="He G."/>
            <person name="Johnson J."/>
            <person name="Barry K.W."/>
            <person name="Grigoriev I.V."/>
            <person name="Nagy L."/>
            <person name="Hibbett D."/>
            <person name="Henrissat B."/>
            <person name="Matheny P.B."/>
            <person name="Labbe J."/>
            <person name="Martin F."/>
        </authorList>
    </citation>
    <scope>NUCLEOTIDE SEQUENCE</scope>
    <source>
        <strain evidence="1">FP105234-sp</strain>
    </source>
</reference>
<gene>
    <name evidence="1" type="ORF">FA95DRAFT_1578834</name>
</gene>
<dbReference type="EMBL" id="MU276949">
    <property type="protein sequence ID" value="KAI0037452.1"/>
    <property type="molecule type" value="Genomic_DNA"/>
</dbReference>
<feature type="non-terminal residue" evidence="1">
    <location>
        <position position="284"/>
    </location>
</feature>
<organism evidence="1 2">
    <name type="scientific">Auriscalpium vulgare</name>
    <dbReference type="NCBI Taxonomy" id="40419"/>
    <lineage>
        <taxon>Eukaryota</taxon>
        <taxon>Fungi</taxon>
        <taxon>Dikarya</taxon>
        <taxon>Basidiomycota</taxon>
        <taxon>Agaricomycotina</taxon>
        <taxon>Agaricomycetes</taxon>
        <taxon>Russulales</taxon>
        <taxon>Auriscalpiaceae</taxon>
        <taxon>Auriscalpium</taxon>
    </lineage>
</organism>
<sequence length="284" mass="31253">METEERVTQRLEPKDYLRMRLLSGEHAQGVQPSRGLQWQQSPTTRIDSPRMDHGHSRMPALATYRPLRPLHLGIQRLRAIYPASSLGDLACSERPPHHPNRSEQHGTPPSHAKCTFILAHLERTNALRLHTAHAIPDALCGAAPILHTLDLTFANEVPSNLSQPPALVLGGRVAPALAGAAPCTHAPLAWTSPALAGLVSLDVSQRARVELAGMLDALARWNTLRWASPSISGRRRRARCWRTGRRAAGSPWRGCAACACSRAHLSLRADVRIHCVLRADWRTL</sequence>
<comment type="caution">
    <text evidence="1">The sequence shown here is derived from an EMBL/GenBank/DDBJ whole genome shotgun (WGS) entry which is preliminary data.</text>
</comment>